<evidence type="ECO:0000256" key="5">
    <source>
        <dbReference type="SAM" id="MobiDB-lite"/>
    </source>
</evidence>
<dbReference type="FunCoup" id="A0A2K1ID67">
    <property type="interactions" value="2225"/>
</dbReference>
<evidence type="ECO:0000313" key="8">
    <source>
        <dbReference type="EnsemblPlants" id="Pp3c25_60V3.1"/>
    </source>
</evidence>
<dbReference type="GO" id="GO:0016020">
    <property type="term" value="C:membrane"/>
    <property type="evidence" value="ECO:0007669"/>
    <property type="project" value="UniProtKB-SubCell"/>
</dbReference>
<reference evidence="8" key="3">
    <citation type="submission" date="2020-12" db="UniProtKB">
        <authorList>
            <consortium name="EnsemblPlants"/>
        </authorList>
    </citation>
    <scope>IDENTIFICATION</scope>
</reference>
<keyword evidence="4 6" id="KW-0472">Membrane</keyword>
<dbReference type="EMBL" id="ABEU02000025">
    <property type="protein sequence ID" value="PNR27223.1"/>
    <property type="molecule type" value="Genomic_DNA"/>
</dbReference>
<reference evidence="7 9" key="2">
    <citation type="journal article" date="2018" name="Plant J.">
        <title>The Physcomitrella patens chromosome-scale assembly reveals moss genome structure and evolution.</title>
        <authorList>
            <person name="Lang D."/>
            <person name="Ullrich K.K."/>
            <person name="Murat F."/>
            <person name="Fuchs J."/>
            <person name="Jenkins J."/>
            <person name="Haas F.B."/>
            <person name="Piednoel M."/>
            <person name="Gundlach H."/>
            <person name="Van Bel M."/>
            <person name="Meyberg R."/>
            <person name="Vives C."/>
            <person name="Morata J."/>
            <person name="Symeonidi A."/>
            <person name="Hiss M."/>
            <person name="Muchero W."/>
            <person name="Kamisugi Y."/>
            <person name="Saleh O."/>
            <person name="Blanc G."/>
            <person name="Decker E.L."/>
            <person name="van Gessel N."/>
            <person name="Grimwood J."/>
            <person name="Hayes R.D."/>
            <person name="Graham S.W."/>
            <person name="Gunter L.E."/>
            <person name="McDaniel S.F."/>
            <person name="Hoernstein S.N.W."/>
            <person name="Larsson A."/>
            <person name="Li F.W."/>
            <person name="Perroud P.F."/>
            <person name="Phillips J."/>
            <person name="Ranjan P."/>
            <person name="Rokshar D.S."/>
            <person name="Rothfels C.J."/>
            <person name="Schneider L."/>
            <person name="Shu S."/>
            <person name="Stevenson D.W."/>
            <person name="Thummler F."/>
            <person name="Tillich M."/>
            <person name="Villarreal Aguilar J.C."/>
            <person name="Widiez T."/>
            <person name="Wong G.K."/>
            <person name="Wymore A."/>
            <person name="Zhang Y."/>
            <person name="Zimmer A.D."/>
            <person name="Quatrano R.S."/>
            <person name="Mayer K.F.X."/>
            <person name="Goodstein D."/>
            <person name="Casacuberta J.M."/>
            <person name="Vandepoele K."/>
            <person name="Reski R."/>
            <person name="Cuming A.C."/>
            <person name="Tuskan G.A."/>
            <person name="Maumus F."/>
            <person name="Salse J."/>
            <person name="Schmutz J."/>
            <person name="Rensing S.A."/>
        </authorList>
    </citation>
    <scope>NUCLEOTIDE SEQUENCE [LARGE SCALE GENOMIC DNA]</scope>
    <source>
        <strain evidence="8 9">cv. Gransden 2004</strain>
    </source>
</reference>
<evidence type="ECO:0000313" key="7">
    <source>
        <dbReference type="EMBL" id="PNR27223.1"/>
    </source>
</evidence>
<feature type="transmembrane region" description="Helical" evidence="6">
    <location>
        <begin position="312"/>
        <end position="345"/>
    </location>
</feature>
<evidence type="ECO:0008006" key="10">
    <source>
        <dbReference type="Google" id="ProtNLM"/>
    </source>
</evidence>
<keyword evidence="2 6" id="KW-0812">Transmembrane</keyword>
<name>A0A2K1ID67_PHYPA</name>
<organism evidence="7">
    <name type="scientific">Physcomitrium patens</name>
    <name type="common">Spreading-leaved earth moss</name>
    <name type="synonym">Physcomitrella patens</name>
    <dbReference type="NCBI Taxonomy" id="3218"/>
    <lineage>
        <taxon>Eukaryota</taxon>
        <taxon>Viridiplantae</taxon>
        <taxon>Streptophyta</taxon>
        <taxon>Embryophyta</taxon>
        <taxon>Bryophyta</taxon>
        <taxon>Bryophytina</taxon>
        <taxon>Bryopsida</taxon>
        <taxon>Funariidae</taxon>
        <taxon>Funariales</taxon>
        <taxon>Funariaceae</taxon>
        <taxon>Physcomitrium</taxon>
    </lineage>
</organism>
<comment type="subcellular location">
    <subcellularLocation>
        <location evidence="1">Membrane</location>
        <topology evidence="1">Multi-pass membrane protein</topology>
    </subcellularLocation>
</comment>
<dbReference type="PaxDb" id="3218-PP1S395_50V6.1"/>
<dbReference type="GeneID" id="112277232"/>
<dbReference type="RefSeq" id="XP_024365097.1">
    <property type="nucleotide sequence ID" value="XM_024509329.2"/>
</dbReference>
<evidence type="ECO:0000256" key="6">
    <source>
        <dbReference type="SAM" id="Phobius"/>
    </source>
</evidence>
<dbReference type="AlphaFoldDB" id="A0A2K1ID67"/>
<dbReference type="EnsemblPlants" id="Pp3c25_60V3.1">
    <property type="protein sequence ID" value="Pp3c25_60V3.1"/>
    <property type="gene ID" value="Pp3c25_60"/>
</dbReference>
<dbReference type="RefSeq" id="XP_024365098.1">
    <property type="nucleotide sequence ID" value="XM_024509330.2"/>
</dbReference>
<dbReference type="Gramene" id="Pp3c25_60V3.3">
    <property type="protein sequence ID" value="Pp3c25_60V3.3"/>
    <property type="gene ID" value="Pp3c25_60"/>
</dbReference>
<sequence length="647" mass="69271">MASEQLSSAHRYAAGGLFALALRQAQLHQHSEMGFGFPLVMESPNDGASSAFESNGEIPWSHEESGLVRNVFRCLGIDQKAWVGLESTALSMESKHHISAFLKLMGEDDEESRKLTKDAAELAKAVDIMDESTKEKQVSTPDSKGKSQEPKIEMERFANGENSLSLNEAKAMSYERKVAVIYTLLAACVADTHVVTGYTTAEASTENNVAKSGYDARQRVALRLLVLWLDIDWAKVGVMELMVAYMAMAAQRERDGKRKDEEEEESQWAQWKRAGFIGAAAVTGGTLLAITGGLAAPAIAAGMAAIGSAVPILGAGGLTAAAAVAGSAVGSAAVTASFGVAGARLTGMKMARRMRDIDEFAFETLGSNHQQGRLAVEIVVSGIAFSPDDFVKPWEAPDGDSERYALLWETEHVIAVSSAIQDWLTSTAMKEVIKRGAMRTILGGLLSALSTPLAFLGATDLIDSKWQLAIDRSGKAGKLLATVLLQGGQGSRPVTLIGYALGARVIFTCLEELAKHGNEGIGIVERVVLLGTPETVEKSRWESARKVVAGRFVNGFSTNDWVLGVCYRANLMSQGLAGLQAVKVPGIENVDLSDMIDGHASYLTSLKHILNGINLDNFYSTQPYKLHMSTKDKEEARSTTAGPAPDL</sequence>
<gene>
    <name evidence="8" type="primary">LOC112277232</name>
    <name evidence="7" type="ORF">PHYPA_029375</name>
</gene>
<dbReference type="Gramene" id="Pp3c25_60V3.2">
    <property type="protein sequence ID" value="Pp3c25_60V3.2"/>
    <property type="gene ID" value="Pp3c25_60"/>
</dbReference>
<dbReference type="EnsemblPlants" id="Pp3c25_60V3.3">
    <property type="protein sequence ID" value="Pp3c25_60V3.3"/>
    <property type="gene ID" value="Pp3c25_60"/>
</dbReference>
<protein>
    <recommendedName>
        <fullName evidence="10">Transmembrane and coiled-coil domain-containing protein 4</fullName>
    </recommendedName>
</protein>
<feature type="region of interest" description="Disordered" evidence="5">
    <location>
        <begin position="130"/>
        <end position="150"/>
    </location>
</feature>
<feature type="transmembrane region" description="Helical" evidence="6">
    <location>
        <begin position="276"/>
        <end position="306"/>
    </location>
</feature>
<keyword evidence="3 6" id="KW-1133">Transmembrane helix</keyword>
<feature type="transmembrane region" description="Helical" evidence="6">
    <location>
        <begin position="440"/>
        <end position="458"/>
    </location>
</feature>
<dbReference type="Pfam" id="PF05277">
    <property type="entry name" value="DUF726"/>
    <property type="match status" value="1"/>
</dbReference>
<evidence type="ECO:0000313" key="9">
    <source>
        <dbReference type="Proteomes" id="UP000006727"/>
    </source>
</evidence>
<dbReference type="KEGG" id="ppp:112277232"/>
<feature type="compositionally biased region" description="Basic and acidic residues" evidence="5">
    <location>
        <begin position="131"/>
        <end position="150"/>
    </location>
</feature>
<reference evidence="7 9" key="1">
    <citation type="journal article" date="2008" name="Science">
        <title>The Physcomitrella genome reveals evolutionary insights into the conquest of land by plants.</title>
        <authorList>
            <person name="Rensing S."/>
            <person name="Lang D."/>
            <person name="Zimmer A."/>
            <person name="Terry A."/>
            <person name="Salamov A."/>
            <person name="Shapiro H."/>
            <person name="Nishiyama T."/>
            <person name="Perroud P.-F."/>
            <person name="Lindquist E."/>
            <person name="Kamisugi Y."/>
            <person name="Tanahashi T."/>
            <person name="Sakakibara K."/>
            <person name="Fujita T."/>
            <person name="Oishi K."/>
            <person name="Shin-I T."/>
            <person name="Kuroki Y."/>
            <person name="Toyoda A."/>
            <person name="Suzuki Y."/>
            <person name="Hashimoto A."/>
            <person name="Yamaguchi K."/>
            <person name="Sugano A."/>
            <person name="Kohara Y."/>
            <person name="Fujiyama A."/>
            <person name="Anterola A."/>
            <person name="Aoki S."/>
            <person name="Ashton N."/>
            <person name="Barbazuk W.B."/>
            <person name="Barker E."/>
            <person name="Bennetzen J."/>
            <person name="Bezanilla M."/>
            <person name="Blankenship R."/>
            <person name="Cho S.H."/>
            <person name="Dutcher S."/>
            <person name="Estelle M."/>
            <person name="Fawcett J.A."/>
            <person name="Gundlach H."/>
            <person name="Hanada K."/>
            <person name="Heyl A."/>
            <person name="Hicks K.A."/>
            <person name="Hugh J."/>
            <person name="Lohr M."/>
            <person name="Mayer K."/>
            <person name="Melkozernov A."/>
            <person name="Murata T."/>
            <person name="Nelson D."/>
            <person name="Pils B."/>
            <person name="Prigge M."/>
            <person name="Reiss B."/>
            <person name="Renner T."/>
            <person name="Rombauts S."/>
            <person name="Rushton P."/>
            <person name="Sanderfoot A."/>
            <person name="Schween G."/>
            <person name="Shiu S.-H."/>
            <person name="Stueber K."/>
            <person name="Theodoulou F.L."/>
            <person name="Tu H."/>
            <person name="Van de Peer Y."/>
            <person name="Verrier P.J."/>
            <person name="Waters E."/>
            <person name="Wood A."/>
            <person name="Yang L."/>
            <person name="Cove D."/>
            <person name="Cuming A."/>
            <person name="Hasebe M."/>
            <person name="Lucas S."/>
            <person name="Mishler D.B."/>
            <person name="Reski R."/>
            <person name="Grigoriev I."/>
            <person name="Quatrano R.S."/>
            <person name="Boore J.L."/>
        </authorList>
    </citation>
    <scope>NUCLEOTIDE SEQUENCE [LARGE SCALE GENOMIC DNA]</scope>
    <source>
        <strain evidence="8 9">cv. Gransden 2004</strain>
    </source>
</reference>
<dbReference type="OrthoDB" id="277931at2759"/>
<evidence type="ECO:0000256" key="1">
    <source>
        <dbReference type="ARBA" id="ARBA00004141"/>
    </source>
</evidence>
<dbReference type="Proteomes" id="UP000006727">
    <property type="component" value="Chromosome 25"/>
</dbReference>
<dbReference type="OMA" id="FLEIDHK"/>
<accession>A0A2K1ID67</accession>
<dbReference type="PANTHER" id="PTHR17920:SF3">
    <property type="entry name" value="TRANSMEMBRANE AND COILED-COIL DOMAIN-CONTAINING PROTEIN 4"/>
    <property type="match status" value="1"/>
</dbReference>
<proteinExistence type="predicted"/>
<keyword evidence="9" id="KW-1185">Reference proteome</keyword>
<evidence type="ECO:0000256" key="4">
    <source>
        <dbReference type="ARBA" id="ARBA00023136"/>
    </source>
</evidence>
<dbReference type="InterPro" id="IPR007941">
    <property type="entry name" value="DUF726"/>
</dbReference>
<dbReference type="EnsemblPlants" id="Pp3c25_60V3.2">
    <property type="protein sequence ID" value="Pp3c25_60V3.2"/>
    <property type="gene ID" value="Pp3c25_60"/>
</dbReference>
<dbReference type="PANTHER" id="PTHR17920">
    <property type="entry name" value="TRANSMEMBRANE AND COILED-COIL DOMAIN-CONTAINING PROTEIN 4 TMCO4"/>
    <property type="match status" value="1"/>
</dbReference>
<dbReference type="Gramene" id="Pp3c25_60V3.1">
    <property type="protein sequence ID" value="Pp3c25_60V3.1"/>
    <property type="gene ID" value="Pp3c25_60"/>
</dbReference>
<evidence type="ECO:0000256" key="3">
    <source>
        <dbReference type="ARBA" id="ARBA00022989"/>
    </source>
</evidence>
<evidence type="ECO:0000256" key="2">
    <source>
        <dbReference type="ARBA" id="ARBA00022692"/>
    </source>
</evidence>